<evidence type="ECO:0000313" key="1">
    <source>
        <dbReference type="EMBL" id="RAH66366.1"/>
    </source>
</evidence>
<evidence type="ECO:0000313" key="2">
    <source>
        <dbReference type="Proteomes" id="UP000249661"/>
    </source>
</evidence>
<accession>A0ACD1GYV4</accession>
<name>A0ACD1GYV4_9EURO</name>
<sequence length="331" mass="36416">MESVLQPILGPKKEIHDLTGRVALITGGALGIGYEVARAFVLNGARVIMVNRKEEQGQSAIESIKKEAGEGAQIEWVPCDMGNLKEVREVFEGIRQREERLDLLILSAGINANQYGETADGIDRHFQVNWLGQFYVVNQLYPLLRKTSKLPDTPAPRIVFESSEQHRNAPPNVHFASLEELNNPEVGNTQLYGRTKLAIILGVKYGLLDRVIKPNGDNIYALSVHPGAVNTAMQQQWKDAYPGIFGNLLTKVMLAVGRNVEQGSFSALWAATSPEVAEKGWNGYYFSDVAQPGKESSQASDPALGAALWDLSHRLIREKAGEDAVVDWGRA</sequence>
<keyword evidence="2" id="KW-1185">Reference proteome</keyword>
<proteinExistence type="predicted"/>
<reference evidence="1" key="1">
    <citation type="submission" date="2018-02" db="EMBL/GenBank/DDBJ databases">
        <title>The genomes of Aspergillus section Nigri reveals drivers in fungal speciation.</title>
        <authorList>
            <consortium name="DOE Joint Genome Institute"/>
            <person name="Vesth T.C."/>
            <person name="Nybo J."/>
            <person name="Theobald S."/>
            <person name="Brandl J."/>
            <person name="Frisvad J.C."/>
            <person name="Nielsen K.F."/>
            <person name="Lyhne E.K."/>
            <person name="Kogle M.E."/>
            <person name="Kuo A."/>
            <person name="Riley R."/>
            <person name="Clum A."/>
            <person name="Nolan M."/>
            <person name="Lipzen A."/>
            <person name="Salamov A."/>
            <person name="Henrissat B."/>
            <person name="Wiebenga A."/>
            <person name="De vries R.P."/>
            <person name="Grigoriev I.V."/>
            <person name="Mortensen U.H."/>
            <person name="Andersen M.R."/>
            <person name="Baker S.E."/>
        </authorList>
    </citation>
    <scope>NUCLEOTIDE SEQUENCE</scope>
    <source>
        <strain evidence="1">CBS 121060</strain>
    </source>
</reference>
<organism evidence="1 2">
    <name type="scientific">Aspergillus aculeatinus CBS 121060</name>
    <dbReference type="NCBI Taxonomy" id="1448322"/>
    <lineage>
        <taxon>Eukaryota</taxon>
        <taxon>Fungi</taxon>
        <taxon>Dikarya</taxon>
        <taxon>Ascomycota</taxon>
        <taxon>Pezizomycotina</taxon>
        <taxon>Eurotiomycetes</taxon>
        <taxon>Eurotiomycetidae</taxon>
        <taxon>Eurotiales</taxon>
        <taxon>Aspergillaceae</taxon>
        <taxon>Aspergillus</taxon>
        <taxon>Aspergillus subgen. Circumdati</taxon>
    </lineage>
</organism>
<protein>
    <submittedName>
        <fullName evidence="1">Short-chain dehydrogenase</fullName>
    </submittedName>
</protein>
<gene>
    <name evidence="1" type="ORF">BO66DRAFT_422906</name>
</gene>
<dbReference type="EMBL" id="KZ824983">
    <property type="protein sequence ID" value="RAH66366.1"/>
    <property type="molecule type" value="Genomic_DNA"/>
</dbReference>
<dbReference type="Proteomes" id="UP000249661">
    <property type="component" value="Unassembled WGS sequence"/>
</dbReference>